<protein>
    <submittedName>
        <fullName evidence="2">DUF1439 domain-containing protein</fullName>
    </submittedName>
</protein>
<organism evidence="2 3">
    <name type="scientific">Dechloromonas hankyongensis</name>
    <dbReference type="NCBI Taxonomy" id="2908002"/>
    <lineage>
        <taxon>Bacteria</taxon>
        <taxon>Pseudomonadati</taxon>
        <taxon>Pseudomonadota</taxon>
        <taxon>Betaproteobacteria</taxon>
        <taxon>Rhodocyclales</taxon>
        <taxon>Azonexaceae</taxon>
        <taxon>Dechloromonas</taxon>
    </lineage>
</organism>
<reference evidence="2" key="1">
    <citation type="submission" date="2022-01" db="EMBL/GenBank/DDBJ databases">
        <authorList>
            <person name="Jo J.-H."/>
            <person name="Im W.-T."/>
        </authorList>
    </citation>
    <scope>NUCLEOTIDE SEQUENCE</scope>
    <source>
        <strain evidence="2">XY25</strain>
    </source>
</reference>
<dbReference type="Pfam" id="PF07273">
    <property type="entry name" value="DUF1439"/>
    <property type="match status" value="1"/>
</dbReference>
<dbReference type="RefSeq" id="WP_275707634.1">
    <property type="nucleotide sequence ID" value="NZ_JAKLTN010000001.1"/>
</dbReference>
<evidence type="ECO:0000313" key="3">
    <source>
        <dbReference type="Proteomes" id="UP001165384"/>
    </source>
</evidence>
<dbReference type="Gene3D" id="3.15.10.40">
    <property type="entry name" value="Uncharacterised protein PF07273, DUF1439"/>
    <property type="match status" value="1"/>
</dbReference>
<proteinExistence type="predicted"/>
<comment type="caution">
    <text evidence="2">The sequence shown here is derived from an EMBL/GenBank/DDBJ whole genome shotgun (WGS) entry which is preliminary data.</text>
</comment>
<keyword evidence="1" id="KW-0732">Signal</keyword>
<sequence>MKLKSLLAAFALLVSATAGSAGLLDKEIYFSEADLQAQVDKNGTLQKSYGNGMLVVSLIEPPKIHLGEPEGKAAVAARLKISVLGQPPVPVDVLGTSGLRYDDNAKAFFLENPVAESVQTVGLRPEAEPMARQAITQMMTAYFRSKPVYVLREDGSLQERAARWLLRSIRIEPGRVTAVLSPA</sequence>
<evidence type="ECO:0000313" key="2">
    <source>
        <dbReference type="EMBL" id="MCG2576076.1"/>
    </source>
</evidence>
<feature type="chain" id="PRO_5046348664" evidence="1">
    <location>
        <begin position="21"/>
        <end position="183"/>
    </location>
</feature>
<dbReference type="Proteomes" id="UP001165384">
    <property type="component" value="Unassembled WGS sequence"/>
</dbReference>
<dbReference type="InterPro" id="IPR010835">
    <property type="entry name" value="DUF1439"/>
</dbReference>
<keyword evidence="3" id="KW-1185">Reference proteome</keyword>
<name>A0ABS9JYU1_9RHOO</name>
<evidence type="ECO:0000256" key="1">
    <source>
        <dbReference type="SAM" id="SignalP"/>
    </source>
</evidence>
<dbReference type="EMBL" id="JAKLTN010000001">
    <property type="protein sequence ID" value="MCG2576076.1"/>
    <property type="molecule type" value="Genomic_DNA"/>
</dbReference>
<gene>
    <name evidence="2" type="ORF">LZ012_03595</name>
</gene>
<feature type="signal peptide" evidence="1">
    <location>
        <begin position="1"/>
        <end position="20"/>
    </location>
</feature>
<accession>A0ABS9JYU1</accession>